<evidence type="ECO:0000313" key="11">
    <source>
        <dbReference type="Proteomes" id="UP000005225"/>
    </source>
</evidence>
<evidence type="ECO:0000256" key="7">
    <source>
        <dbReference type="RuleBase" id="RU003695"/>
    </source>
</evidence>
<dbReference type="EMBL" id="AAQR03034622">
    <property type="status" value="NOT_ANNOTATED_CDS"/>
    <property type="molecule type" value="Genomic_DNA"/>
</dbReference>
<name>H0XMX4_OTOGA</name>
<dbReference type="Pfam" id="PF00061">
    <property type="entry name" value="Lipocalin"/>
    <property type="match status" value="1"/>
</dbReference>
<dbReference type="eggNOG" id="ENOG502SWRK">
    <property type="taxonomic scope" value="Eukaryota"/>
</dbReference>
<dbReference type="InterPro" id="IPR002971">
    <property type="entry name" value="Maj_urinary"/>
</dbReference>
<reference evidence="10" key="2">
    <citation type="submission" date="2025-08" db="UniProtKB">
        <authorList>
            <consortium name="Ensembl"/>
        </authorList>
    </citation>
    <scope>IDENTIFICATION</scope>
</reference>
<comment type="similarity">
    <text evidence="2 7">Belongs to the calycin superfamily. Lipocalin family.</text>
</comment>
<feature type="chain" id="PRO_5012881178" description="Lipocalin/cytosolic fatty-acid binding domain-containing protein" evidence="8">
    <location>
        <begin position="16"/>
        <end position="191"/>
    </location>
</feature>
<sequence length="191" mass="21888">MKLLFLSLSLALVCAQEEGNNDVVTSNFNLRKISGGWYSILLASDHKEKIKENGSMRIFVEQIQALKNSSLYFKYHTLENGECSEISFVCDQTEKDGECAVEYDGHNIAVILETNYTDYLIYFTKNYKNGETTHVMELYGRKPDVSLKLKKKFLEYCKKHGIAKKNIIDLTKVDRCLQYQDGAQAQDPGWC</sequence>
<dbReference type="PRINTS" id="PR01221">
    <property type="entry name" value="MAJORURINARY"/>
</dbReference>
<evidence type="ECO:0000256" key="1">
    <source>
        <dbReference type="ARBA" id="ARBA00004613"/>
    </source>
</evidence>
<protein>
    <recommendedName>
        <fullName evidence="9">Lipocalin/cytosolic fatty-acid binding domain-containing protein</fullName>
    </recommendedName>
</protein>
<dbReference type="HOGENOM" id="CLU_094061_4_0_1"/>
<evidence type="ECO:0000256" key="6">
    <source>
        <dbReference type="ARBA" id="ARBA00023157"/>
    </source>
</evidence>
<reference evidence="11" key="1">
    <citation type="submission" date="2011-03" db="EMBL/GenBank/DDBJ databases">
        <title>Version 3 of the genome sequence of Otolemur garnettii (Bushbaby).</title>
        <authorList>
            <consortium name="The Broad Institute Genome Sequencing Platform"/>
            <person name="Di Palma F."/>
            <person name="Johnson J."/>
            <person name="Lander E.S."/>
            <person name="Lindblad-Toh K."/>
            <person name="Jaffe D.B."/>
            <person name="Gnerre S."/>
            <person name="MacCallum I."/>
            <person name="Przybylski D."/>
            <person name="Ribeiro F.J."/>
            <person name="Burton J.N."/>
            <person name="Walker B.J."/>
            <person name="Sharpe T."/>
            <person name="Hall G."/>
        </authorList>
    </citation>
    <scope>NUCLEOTIDE SEQUENCE [LARGE SCALE GENOMIC DNA]</scope>
</reference>
<evidence type="ECO:0000256" key="4">
    <source>
        <dbReference type="ARBA" id="ARBA00022729"/>
    </source>
</evidence>
<dbReference type="PANTHER" id="PTHR11430:SF76">
    <property type="entry name" value="MAJOR URINARY PROTEIN 1-RELATED"/>
    <property type="match status" value="1"/>
</dbReference>
<evidence type="ECO:0000256" key="2">
    <source>
        <dbReference type="ARBA" id="ARBA00006889"/>
    </source>
</evidence>
<dbReference type="Proteomes" id="UP000005225">
    <property type="component" value="Unassembled WGS sequence"/>
</dbReference>
<evidence type="ECO:0000259" key="9">
    <source>
        <dbReference type="Pfam" id="PF00061"/>
    </source>
</evidence>
<reference evidence="10" key="3">
    <citation type="submission" date="2025-09" db="UniProtKB">
        <authorList>
            <consortium name="Ensembl"/>
        </authorList>
    </citation>
    <scope>IDENTIFICATION</scope>
</reference>
<dbReference type="PROSITE" id="PS00213">
    <property type="entry name" value="LIPOCALIN"/>
    <property type="match status" value="1"/>
</dbReference>
<dbReference type="Gene3D" id="2.40.128.20">
    <property type="match status" value="1"/>
</dbReference>
<feature type="domain" description="Lipocalin/cytosolic fatty-acid binding" evidence="9">
    <location>
        <begin position="34"/>
        <end position="173"/>
    </location>
</feature>
<dbReference type="InterPro" id="IPR022272">
    <property type="entry name" value="Lipocalin_CS"/>
</dbReference>
<keyword evidence="3" id="KW-0964">Secreted</keyword>
<dbReference type="AlphaFoldDB" id="H0XMX4"/>
<evidence type="ECO:0000256" key="8">
    <source>
        <dbReference type="SAM" id="SignalP"/>
    </source>
</evidence>
<keyword evidence="6" id="KW-1015">Disulfide bond</keyword>
<dbReference type="InterPro" id="IPR012674">
    <property type="entry name" value="Calycin"/>
</dbReference>
<evidence type="ECO:0000313" key="10">
    <source>
        <dbReference type="Ensembl" id="ENSOGAP00000017465.1"/>
    </source>
</evidence>
<evidence type="ECO:0000256" key="3">
    <source>
        <dbReference type="ARBA" id="ARBA00022525"/>
    </source>
</evidence>
<keyword evidence="5" id="KW-0590">Pheromone-binding</keyword>
<comment type="subcellular location">
    <subcellularLocation>
        <location evidence="1">Secreted</location>
    </subcellularLocation>
</comment>
<dbReference type="SUPFAM" id="SSF50814">
    <property type="entry name" value="Lipocalins"/>
    <property type="match status" value="1"/>
</dbReference>
<keyword evidence="11" id="KW-1185">Reference proteome</keyword>
<organism evidence="10 11">
    <name type="scientific">Otolemur garnettii</name>
    <name type="common">Small-eared galago</name>
    <name type="synonym">Garnett's greater bushbaby</name>
    <dbReference type="NCBI Taxonomy" id="30611"/>
    <lineage>
        <taxon>Eukaryota</taxon>
        <taxon>Metazoa</taxon>
        <taxon>Chordata</taxon>
        <taxon>Craniata</taxon>
        <taxon>Vertebrata</taxon>
        <taxon>Euteleostomi</taxon>
        <taxon>Mammalia</taxon>
        <taxon>Eutheria</taxon>
        <taxon>Euarchontoglires</taxon>
        <taxon>Primates</taxon>
        <taxon>Strepsirrhini</taxon>
        <taxon>Lorisiformes</taxon>
        <taxon>Galagidae</taxon>
        <taxon>Otolemur</taxon>
    </lineage>
</organism>
<dbReference type="OMA" id="FHTKVNG"/>
<keyword evidence="4 8" id="KW-0732">Signal</keyword>
<dbReference type="PANTHER" id="PTHR11430">
    <property type="entry name" value="LIPOCALIN"/>
    <property type="match status" value="1"/>
</dbReference>
<dbReference type="GeneTree" id="ENSGT01050000244868"/>
<dbReference type="FunFam" id="2.40.128.20:FF:000008">
    <property type="entry name" value="Major urinary protein"/>
    <property type="match status" value="1"/>
</dbReference>
<evidence type="ECO:0000256" key="5">
    <source>
        <dbReference type="ARBA" id="ARBA00023106"/>
    </source>
</evidence>
<feature type="signal peptide" evidence="8">
    <location>
        <begin position="1"/>
        <end position="15"/>
    </location>
</feature>
<dbReference type="InterPro" id="IPR002345">
    <property type="entry name" value="Lipocalin"/>
</dbReference>
<dbReference type="InterPro" id="IPR000566">
    <property type="entry name" value="Lipocln_cytosolic_FA-bd_dom"/>
</dbReference>
<proteinExistence type="inferred from homology"/>
<dbReference type="STRING" id="30611.ENSOGAP00000017465"/>
<dbReference type="GO" id="GO:0005550">
    <property type="term" value="F:pheromone binding"/>
    <property type="evidence" value="ECO:0007669"/>
    <property type="project" value="UniProtKB-KW"/>
</dbReference>
<accession>H0XMX4</accession>
<dbReference type="PRINTS" id="PR00179">
    <property type="entry name" value="LIPOCALIN"/>
</dbReference>
<dbReference type="Ensembl" id="ENSOGAT00000030813.1">
    <property type="protein sequence ID" value="ENSOGAP00000017465.1"/>
    <property type="gene ID" value="ENSOGAG00000027955.1"/>
</dbReference>
<dbReference type="GO" id="GO:0005615">
    <property type="term" value="C:extracellular space"/>
    <property type="evidence" value="ECO:0007669"/>
    <property type="project" value="TreeGrafter"/>
</dbReference>
<dbReference type="GO" id="GO:0036094">
    <property type="term" value="F:small molecule binding"/>
    <property type="evidence" value="ECO:0007669"/>
    <property type="project" value="InterPro"/>
</dbReference>
<dbReference type="InParanoid" id="H0XMX4"/>